<keyword evidence="3" id="KW-0812">Transmembrane</keyword>
<dbReference type="EMBL" id="CBTN010000002">
    <property type="protein sequence ID" value="CDH48786.1"/>
    <property type="molecule type" value="Genomic_DNA"/>
</dbReference>
<keyword evidence="3" id="KW-1133">Transmembrane helix</keyword>
<feature type="compositionally biased region" description="Basic and acidic residues" evidence="2">
    <location>
        <begin position="312"/>
        <end position="321"/>
    </location>
</feature>
<accession>A0A068RII4</accession>
<dbReference type="Pfam" id="PF00924">
    <property type="entry name" value="MS_channel_2nd"/>
    <property type="match status" value="1"/>
</dbReference>
<feature type="transmembrane region" description="Helical" evidence="3">
    <location>
        <begin position="223"/>
        <end position="241"/>
    </location>
</feature>
<dbReference type="Pfam" id="PF25886">
    <property type="entry name" value="Msy1"/>
    <property type="match status" value="1"/>
</dbReference>
<dbReference type="SMART" id="SM00054">
    <property type="entry name" value="EFh"/>
    <property type="match status" value="1"/>
</dbReference>
<evidence type="ECO:0000259" key="4">
    <source>
        <dbReference type="PROSITE" id="PS50222"/>
    </source>
</evidence>
<dbReference type="Proteomes" id="UP000027586">
    <property type="component" value="Unassembled WGS sequence"/>
</dbReference>
<feature type="compositionally biased region" description="Polar residues" evidence="2">
    <location>
        <begin position="325"/>
        <end position="340"/>
    </location>
</feature>
<name>A0A068RII4_9FUNG</name>
<dbReference type="InterPro" id="IPR018247">
    <property type="entry name" value="EF_Hand_1_Ca_BS"/>
</dbReference>
<organism evidence="5 6">
    <name type="scientific">Lichtheimia corymbifera JMRC:FSU:9682</name>
    <dbReference type="NCBI Taxonomy" id="1263082"/>
    <lineage>
        <taxon>Eukaryota</taxon>
        <taxon>Fungi</taxon>
        <taxon>Fungi incertae sedis</taxon>
        <taxon>Mucoromycota</taxon>
        <taxon>Mucoromycotina</taxon>
        <taxon>Mucoromycetes</taxon>
        <taxon>Mucorales</taxon>
        <taxon>Lichtheimiaceae</taxon>
        <taxon>Lichtheimia</taxon>
    </lineage>
</organism>
<proteinExistence type="predicted"/>
<dbReference type="GO" id="GO:0016020">
    <property type="term" value="C:membrane"/>
    <property type="evidence" value="ECO:0007669"/>
    <property type="project" value="InterPro"/>
</dbReference>
<reference evidence="5" key="1">
    <citation type="submission" date="2013-08" db="EMBL/GenBank/DDBJ databases">
        <title>Gene expansion shapes genome architecture in the human pathogen Lichtheimia corymbifera: an evolutionary genomics analysis in the ancient terrestrial Mucorales (Mucoromycotina).</title>
        <authorList>
            <person name="Schwartze V.U."/>
            <person name="Winter S."/>
            <person name="Shelest E."/>
            <person name="Marcet-Houben M."/>
            <person name="Horn F."/>
            <person name="Wehner S."/>
            <person name="Hoffmann K."/>
            <person name="Riege K."/>
            <person name="Sammeth M."/>
            <person name="Nowrousian M."/>
            <person name="Valiante V."/>
            <person name="Linde J."/>
            <person name="Jacobsen I.D."/>
            <person name="Marz M."/>
            <person name="Brakhage A.A."/>
            <person name="Gabaldon T."/>
            <person name="Bocker S."/>
            <person name="Voigt K."/>
        </authorList>
    </citation>
    <scope>NUCLEOTIDE SEQUENCE [LARGE SCALE GENOMIC DNA]</scope>
    <source>
        <strain evidence="5">FSU 9682</strain>
    </source>
</reference>
<evidence type="ECO:0000313" key="5">
    <source>
        <dbReference type="EMBL" id="CDH48786.1"/>
    </source>
</evidence>
<evidence type="ECO:0000256" key="3">
    <source>
        <dbReference type="SAM" id="Phobius"/>
    </source>
</evidence>
<dbReference type="InterPro" id="IPR002048">
    <property type="entry name" value="EF_hand_dom"/>
</dbReference>
<dbReference type="InterPro" id="IPR011992">
    <property type="entry name" value="EF-hand-dom_pair"/>
</dbReference>
<feature type="transmembrane region" description="Helical" evidence="3">
    <location>
        <begin position="253"/>
        <end position="273"/>
    </location>
</feature>
<keyword evidence="3" id="KW-0472">Membrane</keyword>
<evidence type="ECO:0000256" key="2">
    <source>
        <dbReference type="SAM" id="MobiDB-lite"/>
    </source>
</evidence>
<feature type="compositionally biased region" description="Basic residues" evidence="2">
    <location>
        <begin position="47"/>
        <end position="56"/>
    </location>
</feature>
<dbReference type="PROSITE" id="PS00018">
    <property type="entry name" value="EF_HAND_1"/>
    <property type="match status" value="1"/>
</dbReference>
<dbReference type="PANTHER" id="PTHR31323:SF1">
    <property type="entry name" value="MECHANOSENSITIVE ION CHANNEL PROTEIN"/>
    <property type="match status" value="1"/>
</dbReference>
<evidence type="ECO:0000256" key="1">
    <source>
        <dbReference type="ARBA" id="ARBA00022837"/>
    </source>
</evidence>
<dbReference type="AlphaFoldDB" id="A0A068RII4"/>
<feature type="transmembrane region" description="Helical" evidence="3">
    <location>
        <begin position="488"/>
        <end position="507"/>
    </location>
</feature>
<dbReference type="PROSITE" id="PS50222">
    <property type="entry name" value="EF_HAND_2"/>
    <property type="match status" value="1"/>
</dbReference>
<sequence>MGKKSVRIAPDDEKSLMTDPAPMATNDDVVDMHKDVEAAAPSELRPKRSFLHRAMLHRGDHHPSPPSPVPSEKKQPDDDDDDDDFDWNDDPDQPKPRRRKTTRERIHAAMQRPCCWNYLSPFAKRLIFAVVGSCIFISAAICVYALLPEPTEEERAQPGFKNVRSNLQCWLYWAAFQWHIFWLTTVVVEAVPSAVSLWTKLFKGRRSERVKSAMEYYLSVKRYLTLLLLSSWNWGSWAFLIDYPFNSVKNQGYTTVIFKVFACIFVACCWLFAQKVIVQLIATRFHKEAFSDRLQQNKYALKILDTLSKSEARRSRPDGLRNRRPNSGSSTSDKELQSNMSSAYSTGIDHDRATGNDPKFFNQFQKRIQNMMLTDQPQIRSTIDRNKVDINSTDYAKKVARKLFYSLAYPNELPPTSDEAAKKSLEVNHFAPYFQSREEAEKAFSVFDKDGNGNLTRREFRDTVLEIYKERKALAQCVRDTSQALGKIDMLLLVFSIIITTFISLAIFNVDVWHSLLPLGSCLLALTFVFGDTCKNTFENVIFLFVTHPYDAGDYLLIDDTFLLVHNLGLMGTVFIRGDGQLLYAPTTVLRTKLIVNVRRSPDMGETIIINVDFRTPTERLNLLHSRLSEWVNNNSRDFAPGFDVRVTDIIDVNQIILSLWLPHKGNWQDLGKRFQRRTKFMIALKDILTELDIRYELPAQRFTQSMGEQTFLHSQGTQQASSDGSSITRVTPQSFAQGAQCTNSNTTSTTAEQR</sequence>
<feature type="region of interest" description="Disordered" evidence="2">
    <location>
        <begin position="1"/>
        <end position="104"/>
    </location>
</feature>
<dbReference type="Gene3D" id="1.10.238.10">
    <property type="entry name" value="EF-hand"/>
    <property type="match status" value="1"/>
</dbReference>
<keyword evidence="1" id="KW-0106">Calcium</keyword>
<dbReference type="OrthoDB" id="544685at2759"/>
<dbReference type="GO" id="GO:0005262">
    <property type="term" value="F:calcium channel activity"/>
    <property type="evidence" value="ECO:0007669"/>
    <property type="project" value="TreeGrafter"/>
</dbReference>
<feature type="compositionally biased region" description="Acidic residues" evidence="2">
    <location>
        <begin position="77"/>
        <end position="91"/>
    </location>
</feature>
<feature type="transmembrane region" description="Helical" evidence="3">
    <location>
        <begin position="180"/>
        <end position="202"/>
    </location>
</feature>
<keyword evidence="6" id="KW-1185">Reference proteome</keyword>
<gene>
    <name evidence="5" type="ORF">LCOR_00557.1</name>
</gene>
<dbReference type="VEuPathDB" id="FungiDB:LCOR_00557.1"/>
<dbReference type="PANTHER" id="PTHR31323">
    <property type="entry name" value="MECHANOSENSITIVE ION CHANNEL PROTEIN MSY2"/>
    <property type="match status" value="1"/>
</dbReference>
<feature type="region of interest" description="Disordered" evidence="2">
    <location>
        <begin position="312"/>
        <end position="340"/>
    </location>
</feature>
<feature type="region of interest" description="Disordered" evidence="2">
    <location>
        <begin position="712"/>
        <end position="755"/>
    </location>
</feature>
<dbReference type="GO" id="GO:0005509">
    <property type="term" value="F:calcium ion binding"/>
    <property type="evidence" value="ECO:0007669"/>
    <property type="project" value="InterPro"/>
</dbReference>
<dbReference type="SUPFAM" id="SSF50182">
    <property type="entry name" value="Sm-like ribonucleoproteins"/>
    <property type="match status" value="1"/>
</dbReference>
<comment type="caution">
    <text evidence="5">The sequence shown here is derived from an EMBL/GenBank/DDBJ whole genome shotgun (WGS) entry which is preliminary data.</text>
</comment>
<protein>
    <submittedName>
        <fullName evidence="5">Mechanosensitive ion channel</fullName>
    </submittedName>
</protein>
<dbReference type="InterPro" id="IPR058650">
    <property type="entry name" value="Msy1/2-like"/>
</dbReference>
<dbReference type="GO" id="GO:0006874">
    <property type="term" value="P:intracellular calcium ion homeostasis"/>
    <property type="evidence" value="ECO:0007669"/>
    <property type="project" value="TreeGrafter"/>
</dbReference>
<feature type="transmembrane region" description="Helical" evidence="3">
    <location>
        <begin position="126"/>
        <end position="147"/>
    </location>
</feature>
<evidence type="ECO:0000313" key="6">
    <source>
        <dbReference type="Proteomes" id="UP000027586"/>
    </source>
</evidence>
<dbReference type="InterPro" id="IPR006685">
    <property type="entry name" value="MscS_channel_2nd"/>
</dbReference>
<feature type="domain" description="EF-hand" evidence="4">
    <location>
        <begin position="435"/>
        <end position="470"/>
    </location>
</feature>
<dbReference type="SUPFAM" id="SSF47473">
    <property type="entry name" value="EF-hand"/>
    <property type="match status" value="1"/>
</dbReference>
<dbReference type="InterPro" id="IPR010920">
    <property type="entry name" value="LSM_dom_sf"/>
</dbReference>